<dbReference type="GO" id="GO:0003723">
    <property type="term" value="F:RNA binding"/>
    <property type="evidence" value="ECO:0007669"/>
    <property type="project" value="UniProtKB-UniRule"/>
</dbReference>
<organism evidence="10 11">
    <name type="scientific">Gloeophyllum trabeum (strain ATCC 11539 / FP-39264 / Madison 617)</name>
    <name type="common">Brown rot fungus</name>
    <dbReference type="NCBI Taxonomy" id="670483"/>
    <lineage>
        <taxon>Eukaryota</taxon>
        <taxon>Fungi</taxon>
        <taxon>Dikarya</taxon>
        <taxon>Basidiomycota</taxon>
        <taxon>Agaricomycotina</taxon>
        <taxon>Agaricomycetes</taxon>
        <taxon>Gloeophyllales</taxon>
        <taxon>Gloeophyllaceae</taxon>
        <taxon>Gloeophyllum</taxon>
    </lineage>
</organism>
<proteinExistence type="predicted"/>
<dbReference type="STRING" id="670483.S7QH01"/>
<dbReference type="Proteomes" id="UP000030669">
    <property type="component" value="Unassembled WGS sequence"/>
</dbReference>
<feature type="domain" description="G-patch" evidence="9">
    <location>
        <begin position="657"/>
        <end position="703"/>
    </location>
</feature>
<dbReference type="Pfam" id="PF01585">
    <property type="entry name" value="G-patch"/>
    <property type="match status" value="1"/>
</dbReference>
<dbReference type="eggNOG" id="KOG0154">
    <property type="taxonomic scope" value="Eukaryota"/>
</dbReference>
<dbReference type="GO" id="GO:0005634">
    <property type="term" value="C:nucleus"/>
    <property type="evidence" value="ECO:0007669"/>
    <property type="project" value="UniProtKB-SubCell"/>
</dbReference>
<dbReference type="AlphaFoldDB" id="S7QH01"/>
<dbReference type="OMA" id="AHPYSFQ"/>
<keyword evidence="11" id="KW-1185">Reference proteome</keyword>
<dbReference type="Gene3D" id="3.30.70.330">
    <property type="match status" value="2"/>
</dbReference>
<feature type="domain" description="RRM" evidence="7">
    <location>
        <begin position="93"/>
        <end position="198"/>
    </location>
</feature>
<dbReference type="OrthoDB" id="29523at2759"/>
<keyword evidence="2 5" id="KW-0694">RNA-binding</keyword>
<keyword evidence="4" id="KW-0863">Zinc-finger</keyword>
<name>S7QH01_GLOTA</name>
<evidence type="ECO:0000259" key="8">
    <source>
        <dbReference type="PROSITE" id="PS50157"/>
    </source>
</evidence>
<feature type="region of interest" description="Disordered" evidence="6">
    <location>
        <begin position="1"/>
        <end position="83"/>
    </location>
</feature>
<evidence type="ECO:0000313" key="10">
    <source>
        <dbReference type="EMBL" id="EPQ58483.1"/>
    </source>
</evidence>
<keyword evidence="3" id="KW-0539">Nucleus</keyword>
<feature type="region of interest" description="Disordered" evidence="6">
    <location>
        <begin position="367"/>
        <end position="389"/>
    </location>
</feature>
<dbReference type="KEGG" id="gtr:GLOTRDRAFT_72949"/>
<dbReference type="GO" id="GO:0000398">
    <property type="term" value="P:mRNA splicing, via spliceosome"/>
    <property type="evidence" value="ECO:0007669"/>
    <property type="project" value="TreeGrafter"/>
</dbReference>
<sequence length="730" mass="78254">MAYNREWDRGKDQWGDTGSWNEAGGRGNIRGREDDYYGEGKRRKFNDGGHGNSSRSYDEGVSDNAWGQPEEYYDDRSQKGHARKRLMPSEASPHVIFLGLDPDFTEADLQAYLANQGFAVESVTIIRERSTGTCPFGFGFAQFATVEHARAFVGPSFPFIQVPPPASHGASATAAFYKAVQTGAPHTGRRVKIDYSQSANPAEKGRRGPIQSNDGTRDIGNSQFPVLLFRGLDPLSGPQAISIAMKTSSGIGKEGAKGMKRIILIKDRVTMASWGFAFVEFVNVQCASAVLAATMSSQLHPNGFRISDKAVAASFAHPDSFQPVDPMRRDEAAIPSTNVLGGSEGGWVRYWDEASTVAVLDFKVEEPPKPAAPTEKKKEKKKTKADAAGASKNNVLAEASVLPVSDKPVTLSFNKAGLSLNKGSSSTAVKTPAPLALGFSMTEAADDDEGEAAETAANQDLKVTATKKVAPMIASKKTANNISKWNQVQEELSTSTPVASSSTATVVPNVEPAPVATAVRAKSATPGPPDGDFEFADTTKIACLLCARQFKHLDQLKRHNKESDLHKKNYKDASLREVARGKAAALRQAASGSASTSSEPKYRDRAAERRIIYNQPEAPLPENMANPHVKKARYAEGPPPPKAVTPPAQVLNPGQDENNVGNRLLKMMGWTEGSGLGADGEGRVEPIQTALYEQGVGLGASKGKDITHLTEGYAGYVNAAKDAARERYGS</sequence>
<dbReference type="PANTHER" id="PTHR13948">
    <property type="entry name" value="RNA-BINDING PROTEIN"/>
    <property type="match status" value="1"/>
</dbReference>
<evidence type="ECO:0000256" key="5">
    <source>
        <dbReference type="PROSITE-ProRule" id="PRU00176"/>
    </source>
</evidence>
<keyword evidence="4" id="KW-0862">Zinc</keyword>
<protein>
    <recommendedName>
        <fullName evidence="12">G-patch domain-containing protein</fullName>
    </recommendedName>
</protein>
<evidence type="ECO:0000256" key="6">
    <source>
        <dbReference type="SAM" id="MobiDB-lite"/>
    </source>
</evidence>
<dbReference type="SMART" id="SM00443">
    <property type="entry name" value="G_patch"/>
    <property type="match status" value="1"/>
</dbReference>
<evidence type="ECO:0000256" key="2">
    <source>
        <dbReference type="ARBA" id="ARBA00022884"/>
    </source>
</evidence>
<evidence type="ECO:0000256" key="4">
    <source>
        <dbReference type="PROSITE-ProRule" id="PRU00042"/>
    </source>
</evidence>
<dbReference type="PANTHER" id="PTHR13948:SF3">
    <property type="entry name" value="FI21118P1"/>
    <property type="match status" value="1"/>
</dbReference>
<evidence type="ECO:0000259" key="9">
    <source>
        <dbReference type="PROSITE" id="PS50174"/>
    </source>
</evidence>
<dbReference type="InterPro" id="IPR013087">
    <property type="entry name" value="Znf_C2H2_type"/>
</dbReference>
<comment type="subcellular location">
    <subcellularLocation>
        <location evidence="1">Nucleus</location>
    </subcellularLocation>
</comment>
<feature type="region of interest" description="Disordered" evidence="6">
    <location>
        <begin position="584"/>
        <end position="604"/>
    </location>
</feature>
<dbReference type="InterPro" id="IPR000467">
    <property type="entry name" value="G_patch_dom"/>
</dbReference>
<evidence type="ECO:0000256" key="3">
    <source>
        <dbReference type="ARBA" id="ARBA00023242"/>
    </source>
</evidence>
<dbReference type="PROSITE" id="PS50157">
    <property type="entry name" value="ZINC_FINGER_C2H2_2"/>
    <property type="match status" value="1"/>
</dbReference>
<dbReference type="InterPro" id="IPR012677">
    <property type="entry name" value="Nucleotide-bd_a/b_plait_sf"/>
</dbReference>
<dbReference type="PROSITE" id="PS50102">
    <property type="entry name" value="RRM"/>
    <property type="match status" value="1"/>
</dbReference>
<dbReference type="HOGENOM" id="CLU_023813_0_0_1"/>
<dbReference type="RefSeq" id="XP_007863648.1">
    <property type="nucleotide sequence ID" value="XM_007865457.1"/>
</dbReference>
<dbReference type="InterPro" id="IPR000504">
    <property type="entry name" value="RRM_dom"/>
</dbReference>
<feature type="compositionally biased region" description="Basic and acidic residues" evidence="6">
    <location>
        <begin position="1"/>
        <end position="14"/>
    </location>
</feature>
<dbReference type="InterPro" id="IPR035979">
    <property type="entry name" value="RBD_domain_sf"/>
</dbReference>
<accession>S7QH01</accession>
<evidence type="ECO:0000256" key="1">
    <source>
        <dbReference type="ARBA" id="ARBA00004123"/>
    </source>
</evidence>
<reference evidence="10 11" key="1">
    <citation type="journal article" date="2012" name="Science">
        <title>The Paleozoic origin of enzymatic lignin decomposition reconstructed from 31 fungal genomes.</title>
        <authorList>
            <person name="Floudas D."/>
            <person name="Binder M."/>
            <person name="Riley R."/>
            <person name="Barry K."/>
            <person name="Blanchette R.A."/>
            <person name="Henrissat B."/>
            <person name="Martinez A.T."/>
            <person name="Otillar R."/>
            <person name="Spatafora J.W."/>
            <person name="Yadav J.S."/>
            <person name="Aerts A."/>
            <person name="Benoit I."/>
            <person name="Boyd A."/>
            <person name="Carlson A."/>
            <person name="Copeland A."/>
            <person name="Coutinho P.M."/>
            <person name="de Vries R.P."/>
            <person name="Ferreira P."/>
            <person name="Findley K."/>
            <person name="Foster B."/>
            <person name="Gaskell J."/>
            <person name="Glotzer D."/>
            <person name="Gorecki P."/>
            <person name="Heitman J."/>
            <person name="Hesse C."/>
            <person name="Hori C."/>
            <person name="Igarashi K."/>
            <person name="Jurgens J.A."/>
            <person name="Kallen N."/>
            <person name="Kersten P."/>
            <person name="Kohler A."/>
            <person name="Kuees U."/>
            <person name="Kumar T.K.A."/>
            <person name="Kuo A."/>
            <person name="LaButti K."/>
            <person name="Larrondo L.F."/>
            <person name="Lindquist E."/>
            <person name="Ling A."/>
            <person name="Lombard V."/>
            <person name="Lucas S."/>
            <person name="Lundell T."/>
            <person name="Martin R."/>
            <person name="McLaughlin D.J."/>
            <person name="Morgenstern I."/>
            <person name="Morin E."/>
            <person name="Murat C."/>
            <person name="Nagy L.G."/>
            <person name="Nolan M."/>
            <person name="Ohm R.A."/>
            <person name="Patyshakuliyeva A."/>
            <person name="Rokas A."/>
            <person name="Ruiz-Duenas F.J."/>
            <person name="Sabat G."/>
            <person name="Salamov A."/>
            <person name="Samejima M."/>
            <person name="Schmutz J."/>
            <person name="Slot J.C."/>
            <person name="St John F."/>
            <person name="Stenlid J."/>
            <person name="Sun H."/>
            <person name="Sun S."/>
            <person name="Syed K."/>
            <person name="Tsang A."/>
            <person name="Wiebenga A."/>
            <person name="Young D."/>
            <person name="Pisabarro A."/>
            <person name="Eastwood D.C."/>
            <person name="Martin F."/>
            <person name="Cullen D."/>
            <person name="Grigoriev I.V."/>
            <person name="Hibbett D.S."/>
        </authorList>
    </citation>
    <scope>NUCLEOTIDE SEQUENCE [LARGE SCALE GENOMIC DNA]</scope>
    <source>
        <strain evidence="10 11">ATCC 11539</strain>
    </source>
</reference>
<feature type="compositionally biased region" description="Basic and acidic residues" evidence="6">
    <location>
        <begin position="30"/>
        <end position="40"/>
    </location>
</feature>
<feature type="compositionally biased region" description="Low complexity" evidence="6">
    <location>
        <begin position="584"/>
        <end position="595"/>
    </location>
</feature>
<dbReference type="EMBL" id="KB469298">
    <property type="protein sequence ID" value="EPQ58483.1"/>
    <property type="molecule type" value="Genomic_DNA"/>
</dbReference>
<evidence type="ECO:0000259" key="7">
    <source>
        <dbReference type="PROSITE" id="PS50102"/>
    </source>
</evidence>
<dbReference type="GO" id="GO:0008270">
    <property type="term" value="F:zinc ion binding"/>
    <property type="evidence" value="ECO:0007669"/>
    <property type="project" value="UniProtKB-KW"/>
</dbReference>
<dbReference type="SUPFAM" id="SSF54928">
    <property type="entry name" value="RNA-binding domain, RBD"/>
    <property type="match status" value="2"/>
</dbReference>
<dbReference type="GeneID" id="19308312"/>
<evidence type="ECO:0000313" key="11">
    <source>
        <dbReference type="Proteomes" id="UP000030669"/>
    </source>
</evidence>
<evidence type="ECO:0008006" key="12">
    <source>
        <dbReference type="Google" id="ProtNLM"/>
    </source>
</evidence>
<feature type="domain" description="C2H2-type" evidence="8">
    <location>
        <begin position="541"/>
        <end position="571"/>
    </location>
</feature>
<dbReference type="PROSITE" id="PS50174">
    <property type="entry name" value="G_PATCH"/>
    <property type="match status" value="1"/>
</dbReference>
<gene>
    <name evidence="10" type="ORF">GLOTRDRAFT_72949</name>
</gene>
<keyword evidence="4" id="KW-0479">Metal-binding</keyword>